<accession>A0A4Y2NVS2</accession>
<dbReference type="Proteomes" id="UP000499080">
    <property type="component" value="Unassembled WGS sequence"/>
</dbReference>
<keyword evidence="3" id="KW-1185">Reference proteome</keyword>
<evidence type="ECO:0000256" key="1">
    <source>
        <dbReference type="SAM" id="MobiDB-lite"/>
    </source>
</evidence>
<sequence length="110" mass="12637">MADDSPGKCRHTLPFSPRKINPSWASACHLLENPQQALEKNTINRVTKLTTLKNERSRTRSFPQPITKVLDQKTRNHFLPQWRLTQDINGSPVKPPSPLWDPNRTTCPSR</sequence>
<dbReference type="EMBL" id="BGPR01009919">
    <property type="protein sequence ID" value="GBN43124.1"/>
    <property type="molecule type" value="Genomic_DNA"/>
</dbReference>
<evidence type="ECO:0000313" key="3">
    <source>
        <dbReference type="Proteomes" id="UP000499080"/>
    </source>
</evidence>
<dbReference type="AlphaFoldDB" id="A0A4Y2NVS2"/>
<comment type="caution">
    <text evidence="2">The sequence shown here is derived from an EMBL/GenBank/DDBJ whole genome shotgun (WGS) entry which is preliminary data.</text>
</comment>
<reference evidence="2 3" key="1">
    <citation type="journal article" date="2019" name="Sci. Rep.">
        <title>Orb-weaving spider Araneus ventricosus genome elucidates the spidroin gene catalogue.</title>
        <authorList>
            <person name="Kono N."/>
            <person name="Nakamura H."/>
            <person name="Ohtoshi R."/>
            <person name="Moran D.A.P."/>
            <person name="Shinohara A."/>
            <person name="Yoshida Y."/>
            <person name="Fujiwara M."/>
            <person name="Mori M."/>
            <person name="Tomita M."/>
            <person name="Arakawa K."/>
        </authorList>
    </citation>
    <scope>NUCLEOTIDE SEQUENCE [LARGE SCALE GENOMIC DNA]</scope>
</reference>
<evidence type="ECO:0000313" key="2">
    <source>
        <dbReference type="EMBL" id="GBN43124.1"/>
    </source>
</evidence>
<name>A0A4Y2NVS2_ARAVE</name>
<gene>
    <name evidence="2" type="ORF">AVEN_147330_1</name>
</gene>
<feature type="region of interest" description="Disordered" evidence="1">
    <location>
        <begin position="86"/>
        <end position="110"/>
    </location>
</feature>
<organism evidence="2 3">
    <name type="scientific">Araneus ventricosus</name>
    <name type="common">Orbweaver spider</name>
    <name type="synonym">Epeira ventricosa</name>
    <dbReference type="NCBI Taxonomy" id="182803"/>
    <lineage>
        <taxon>Eukaryota</taxon>
        <taxon>Metazoa</taxon>
        <taxon>Ecdysozoa</taxon>
        <taxon>Arthropoda</taxon>
        <taxon>Chelicerata</taxon>
        <taxon>Arachnida</taxon>
        <taxon>Araneae</taxon>
        <taxon>Araneomorphae</taxon>
        <taxon>Entelegynae</taxon>
        <taxon>Araneoidea</taxon>
        <taxon>Araneidae</taxon>
        <taxon>Araneus</taxon>
    </lineage>
</organism>
<protein>
    <submittedName>
        <fullName evidence="2">Uncharacterized protein</fullName>
    </submittedName>
</protein>
<proteinExistence type="predicted"/>